<proteinExistence type="predicted"/>
<comment type="caution">
    <text evidence="3">The sequence shown here is derived from an EMBL/GenBank/DDBJ whole genome shotgun (WGS) entry which is preliminary data.</text>
</comment>
<gene>
    <name evidence="3" type="ORF">TRFO_17125</name>
</gene>
<feature type="transmembrane region" description="Helical" evidence="2">
    <location>
        <begin position="69"/>
        <end position="90"/>
    </location>
</feature>
<organism evidence="3 4">
    <name type="scientific">Tritrichomonas foetus</name>
    <dbReference type="NCBI Taxonomy" id="1144522"/>
    <lineage>
        <taxon>Eukaryota</taxon>
        <taxon>Metamonada</taxon>
        <taxon>Parabasalia</taxon>
        <taxon>Tritrichomonadida</taxon>
        <taxon>Tritrichomonadidae</taxon>
        <taxon>Tritrichomonas</taxon>
    </lineage>
</organism>
<evidence type="ECO:0000256" key="1">
    <source>
        <dbReference type="SAM" id="MobiDB-lite"/>
    </source>
</evidence>
<keyword evidence="4" id="KW-1185">Reference proteome</keyword>
<evidence type="ECO:0008006" key="5">
    <source>
        <dbReference type="Google" id="ProtNLM"/>
    </source>
</evidence>
<evidence type="ECO:0000313" key="3">
    <source>
        <dbReference type="EMBL" id="OHT12868.1"/>
    </source>
</evidence>
<name>A0A1J4KSU5_9EUKA</name>
<dbReference type="VEuPathDB" id="TrichDB:TRFO_17125"/>
<accession>A0A1J4KSU5</accession>
<dbReference type="AlphaFoldDB" id="A0A1J4KSU5"/>
<feature type="transmembrane region" description="Helical" evidence="2">
    <location>
        <begin position="205"/>
        <end position="224"/>
    </location>
</feature>
<keyword evidence="2" id="KW-1133">Transmembrane helix</keyword>
<feature type="compositionally biased region" description="Low complexity" evidence="1">
    <location>
        <begin position="32"/>
        <end position="44"/>
    </location>
</feature>
<evidence type="ECO:0000313" key="4">
    <source>
        <dbReference type="Proteomes" id="UP000179807"/>
    </source>
</evidence>
<dbReference type="EMBL" id="MLAK01000553">
    <property type="protein sequence ID" value="OHT12868.1"/>
    <property type="molecule type" value="Genomic_DNA"/>
</dbReference>
<keyword evidence="2" id="KW-0472">Membrane</keyword>
<dbReference type="Proteomes" id="UP000179807">
    <property type="component" value="Unassembled WGS sequence"/>
</dbReference>
<feature type="region of interest" description="Disordered" evidence="1">
    <location>
        <begin position="23"/>
        <end position="54"/>
    </location>
</feature>
<reference evidence="3" key="1">
    <citation type="submission" date="2016-10" db="EMBL/GenBank/DDBJ databases">
        <authorList>
            <person name="Benchimol M."/>
            <person name="Almeida L.G."/>
            <person name="Vasconcelos A.T."/>
            <person name="Perreira-Neves A."/>
            <person name="Rosa I.A."/>
            <person name="Tasca T."/>
            <person name="Bogo M.R."/>
            <person name="de Souza W."/>
        </authorList>
    </citation>
    <scope>NUCLEOTIDE SEQUENCE [LARGE SCALE GENOMIC DNA]</scope>
    <source>
        <strain evidence="3">K</strain>
    </source>
</reference>
<dbReference type="RefSeq" id="XP_068366004.1">
    <property type="nucleotide sequence ID" value="XM_068499403.1"/>
</dbReference>
<dbReference type="GeneID" id="94834107"/>
<evidence type="ECO:0000256" key="2">
    <source>
        <dbReference type="SAM" id="Phobius"/>
    </source>
</evidence>
<protein>
    <recommendedName>
        <fullName evidence="5">Man1/Src1 C-terminal domain-containing protein</fullName>
    </recommendedName>
</protein>
<sequence>MIKRKLDVKTPLSLYDDVFGIPEIKKPREPTPTKSGGSSRSSTPTPSPRPKLNVHSNQSLISKFFRSNFTFYTFFVLTLILLLTITRDFIPVAYCDTNSNDPDCLPCPSNAICEDGKYHCKEGAREIADLCILPGTPEEDAVNRVNEIEELIASGKVSSIEDIRSLTEFQNVQSEMIELSVKLSNKYTIINGQFDEKWQSQNIQIMLYCSFAVCIIIFIVSFIMRFK</sequence>
<keyword evidence="2" id="KW-0812">Transmembrane</keyword>